<evidence type="ECO:0000313" key="4">
    <source>
        <dbReference type="Proteomes" id="UP000323505"/>
    </source>
</evidence>
<gene>
    <name evidence="3" type="ORF">FXF68_31775</name>
</gene>
<evidence type="ECO:0000256" key="1">
    <source>
        <dbReference type="SAM" id="MobiDB-lite"/>
    </source>
</evidence>
<feature type="domain" description="DUF4142" evidence="2">
    <location>
        <begin position="73"/>
        <end position="203"/>
    </location>
</feature>
<reference evidence="3 4" key="1">
    <citation type="submission" date="2019-08" db="EMBL/GenBank/DDBJ databases">
        <title>Actinomadura sp. nov. CYP1-5 isolated from mountain soil.</title>
        <authorList>
            <person name="Songsumanus A."/>
            <person name="Kuncharoen N."/>
            <person name="Kudo T."/>
            <person name="Yuki M."/>
            <person name="Igarashi Y."/>
            <person name="Tanasupawat S."/>
        </authorList>
    </citation>
    <scope>NUCLEOTIDE SEQUENCE [LARGE SCALE GENOMIC DNA]</scope>
    <source>
        <strain evidence="3 4">CYP1-5</strain>
    </source>
</reference>
<keyword evidence="4" id="KW-1185">Reference proteome</keyword>
<feature type="region of interest" description="Disordered" evidence="1">
    <location>
        <begin position="212"/>
        <end position="247"/>
    </location>
</feature>
<proteinExistence type="predicted"/>
<sequence>MRPPRPASRPASAPQHRRASAALAAALLLGVPLGGCAPMGGQAADGAAQPPRVAAEAAEQATVPTQWGPLGPADRLLVVKVRQAGLWEIPVGREAATRASRPATRRNLAEIARQHERLDDLDRRIAAQLGVPLPDGPTAEQQSWMSEITGKSGTDYDKTAVARLRMAHGQIYPQVAAVRASTRNTLVRDFAERCETFVSTHMRLLEGTGFVTGDTLPDPPPVTGAPAPGGPDHGHSPAPAATSLVQG</sequence>
<dbReference type="InterPro" id="IPR025419">
    <property type="entry name" value="DUF4142"/>
</dbReference>
<dbReference type="Pfam" id="PF13628">
    <property type="entry name" value="DUF4142"/>
    <property type="match status" value="1"/>
</dbReference>
<organism evidence="3 4">
    <name type="scientific">Actinomadura decatromicini</name>
    <dbReference type="NCBI Taxonomy" id="2604572"/>
    <lineage>
        <taxon>Bacteria</taxon>
        <taxon>Bacillati</taxon>
        <taxon>Actinomycetota</taxon>
        <taxon>Actinomycetes</taxon>
        <taxon>Streptosporangiales</taxon>
        <taxon>Thermomonosporaceae</taxon>
        <taxon>Actinomadura</taxon>
    </lineage>
</organism>
<comment type="caution">
    <text evidence="3">The sequence shown here is derived from an EMBL/GenBank/DDBJ whole genome shotgun (WGS) entry which is preliminary data.</text>
</comment>
<name>A0A5D3FBQ6_9ACTN</name>
<dbReference type="Proteomes" id="UP000323505">
    <property type="component" value="Unassembled WGS sequence"/>
</dbReference>
<evidence type="ECO:0000313" key="3">
    <source>
        <dbReference type="EMBL" id="TYK45256.1"/>
    </source>
</evidence>
<evidence type="ECO:0000259" key="2">
    <source>
        <dbReference type="Pfam" id="PF13628"/>
    </source>
</evidence>
<dbReference type="AlphaFoldDB" id="A0A5D3FBQ6"/>
<protein>
    <submittedName>
        <fullName evidence="3">DUF4142 domain-containing protein</fullName>
    </submittedName>
</protein>
<dbReference type="RefSeq" id="WP_148765732.1">
    <property type="nucleotide sequence ID" value="NZ_VSRQ01000007.1"/>
</dbReference>
<dbReference type="EMBL" id="VSRQ01000007">
    <property type="protein sequence ID" value="TYK45256.1"/>
    <property type="molecule type" value="Genomic_DNA"/>
</dbReference>
<accession>A0A5D3FBQ6</accession>